<proteinExistence type="predicted"/>
<dbReference type="AlphaFoldDB" id="A0A0J8BQM1"/>
<evidence type="ECO:0000256" key="1">
    <source>
        <dbReference type="SAM" id="MobiDB-lite"/>
    </source>
</evidence>
<sequence>MESKQEEALIAKQHAEKRFVEKDFVGAKNFALKAQMLFPDLEGISQMVATFDIYVASEGKVNGEIDFYSILGLKPSADKSMVKRQYKRLAVLLHPDKNRTVGADGAFRLVSEAWTHLSDNAKRASYDLKRNGHMSSTVVAGAAYPTNCAKSSLPPTFWTVCTSCQVQYEYLRKYVNKRLSCKNCRSTFMAVEMGTAPINGSYPVSQFSFVPDNGHSNSHGYNNVSFFPTNTVFVSGNGIPGYHAGHGSEYVSNVSFQWSTSPGSSAGYVSPNGFTTSTDTLYQSNGYPSKPAKKVKAEVGINVNGSVGCNQSFGTAKVTRPYKRRKVEAGGNSAVNGDELGAKVVTETAVRNENGCTVPKFSATNESSVRRPMPPLIDIRSLLIEKARTEIRKKLAEIKSAPAETGLKLHREPGKPGESRRRTNIGISNLEPKKLGPVTLTVPDSDFHDFDKDRTEECFQPKQIWALYDEEDGMPRLYCLIRQIISVNPFKIHISYLSSKTDTEFGAVNWIDSGFTKSCGHFRATSSDIVEGVNMFSHILSREKAGRGGCVRIYPRGGDIWAVYRNWSKDWNRSTPYDVRHQYEMVEVLDDYNEEVGICVTPLIKLEGFKTVYQRSTAKGATQLIPRREMVRFSHQVPSWLLKEASDLPEGCWDLDPAAIPDELLQSMKDVEVQDLHKPSEKDS</sequence>
<evidence type="ECO:0000313" key="4">
    <source>
        <dbReference type="Proteomes" id="UP000035740"/>
    </source>
</evidence>
<feature type="domain" description="J" evidence="2">
    <location>
        <begin position="66"/>
        <end position="130"/>
    </location>
</feature>
<dbReference type="KEGG" id="bvg:104902988"/>
<protein>
    <recommendedName>
        <fullName evidence="2">J domain-containing protein</fullName>
    </recommendedName>
</protein>
<dbReference type="EMBL" id="KQ090179">
    <property type="protein sequence ID" value="KMT02233.1"/>
    <property type="molecule type" value="Genomic_DNA"/>
</dbReference>
<dbReference type="Pfam" id="PF23551">
    <property type="entry name" value="Zn_ribbon_20"/>
    <property type="match status" value="1"/>
</dbReference>
<evidence type="ECO:0000259" key="2">
    <source>
        <dbReference type="PROSITE" id="PS50076"/>
    </source>
</evidence>
<dbReference type="PANTHER" id="PTHR44137">
    <property type="entry name" value="BNAC03G44070D PROTEIN"/>
    <property type="match status" value="1"/>
</dbReference>
<dbReference type="InterPro" id="IPR056988">
    <property type="entry name" value="Zn_ribbon_pln"/>
</dbReference>
<dbReference type="PROSITE" id="PS50076">
    <property type="entry name" value="DNAJ_2"/>
    <property type="match status" value="1"/>
</dbReference>
<gene>
    <name evidence="3" type="ORF">BVRB_9g206240</name>
</gene>
<keyword evidence="4" id="KW-1185">Reference proteome</keyword>
<dbReference type="PANTHER" id="PTHR44137:SF7">
    <property type="entry name" value="J DOMAIN-CONTAINING PROTEIN"/>
    <property type="match status" value="1"/>
</dbReference>
<dbReference type="InterPro" id="IPR024593">
    <property type="entry name" value="DUF3444"/>
</dbReference>
<dbReference type="Gene3D" id="1.10.287.110">
    <property type="entry name" value="DnaJ domain"/>
    <property type="match status" value="1"/>
</dbReference>
<feature type="region of interest" description="Disordered" evidence="1">
    <location>
        <begin position="407"/>
        <end position="428"/>
    </location>
</feature>
<dbReference type="OMA" id="CGFTKSC"/>
<accession>A0A0J8BQM1</accession>
<dbReference type="SUPFAM" id="SSF46565">
    <property type="entry name" value="Chaperone J-domain"/>
    <property type="match status" value="1"/>
</dbReference>
<dbReference type="InterPro" id="IPR001623">
    <property type="entry name" value="DnaJ_domain"/>
</dbReference>
<dbReference type="CDD" id="cd06257">
    <property type="entry name" value="DnaJ"/>
    <property type="match status" value="1"/>
</dbReference>
<dbReference type="PRINTS" id="PR00625">
    <property type="entry name" value="JDOMAIN"/>
</dbReference>
<feature type="compositionally biased region" description="Basic and acidic residues" evidence="1">
    <location>
        <begin position="407"/>
        <end position="421"/>
    </location>
</feature>
<dbReference type="OrthoDB" id="66964at2759"/>
<organism evidence="3 4">
    <name type="scientific">Beta vulgaris subsp. vulgaris</name>
    <name type="common">Beet</name>
    <dbReference type="NCBI Taxonomy" id="3555"/>
    <lineage>
        <taxon>Eukaryota</taxon>
        <taxon>Viridiplantae</taxon>
        <taxon>Streptophyta</taxon>
        <taxon>Embryophyta</taxon>
        <taxon>Tracheophyta</taxon>
        <taxon>Spermatophyta</taxon>
        <taxon>Magnoliopsida</taxon>
        <taxon>eudicotyledons</taxon>
        <taxon>Gunneridae</taxon>
        <taxon>Pentapetalae</taxon>
        <taxon>Caryophyllales</taxon>
        <taxon>Chenopodiaceae</taxon>
        <taxon>Betoideae</taxon>
        <taxon>Beta</taxon>
    </lineage>
</organism>
<name>A0A0J8BQM1_BETVV</name>
<dbReference type="Pfam" id="PF11926">
    <property type="entry name" value="DUF3444"/>
    <property type="match status" value="1"/>
</dbReference>
<dbReference type="SMART" id="SM00271">
    <property type="entry name" value="DnaJ"/>
    <property type="match status" value="1"/>
</dbReference>
<evidence type="ECO:0000313" key="3">
    <source>
        <dbReference type="EMBL" id="KMT02233.1"/>
    </source>
</evidence>
<reference evidence="3 4" key="1">
    <citation type="journal article" date="2014" name="Nature">
        <title>The genome of the recently domesticated crop plant sugar beet (Beta vulgaris).</title>
        <authorList>
            <person name="Dohm J.C."/>
            <person name="Minoche A.E."/>
            <person name="Holtgrawe D."/>
            <person name="Capella-Gutierrez S."/>
            <person name="Zakrzewski F."/>
            <person name="Tafer H."/>
            <person name="Rupp O."/>
            <person name="Sorensen T.R."/>
            <person name="Stracke R."/>
            <person name="Reinhardt R."/>
            <person name="Goesmann A."/>
            <person name="Kraft T."/>
            <person name="Schulz B."/>
            <person name="Stadler P.F."/>
            <person name="Schmidt T."/>
            <person name="Gabaldon T."/>
            <person name="Lehrach H."/>
            <person name="Weisshaar B."/>
            <person name="Himmelbauer H."/>
        </authorList>
    </citation>
    <scope>NUCLEOTIDE SEQUENCE [LARGE SCALE GENOMIC DNA]</scope>
    <source>
        <tissue evidence="3">Taproot</tissue>
    </source>
</reference>
<dbReference type="Pfam" id="PF00226">
    <property type="entry name" value="DnaJ"/>
    <property type="match status" value="1"/>
</dbReference>
<dbReference type="InterPro" id="IPR036869">
    <property type="entry name" value="J_dom_sf"/>
</dbReference>
<dbReference type="Proteomes" id="UP000035740">
    <property type="component" value="Chromosome 9"/>
</dbReference>
<dbReference type="eggNOG" id="ENOG502QQM2">
    <property type="taxonomic scope" value="Eukaryota"/>
</dbReference>
<dbReference type="Gramene" id="KMT02233">
    <property type="protein sequence ID" value="KMT02233"/>
    <property type="gene ID" value="BVRB_9g206240"/>
</dbReference>